<accession>A0A0C9RZY0</accession>
<organism evidence="3">
    <name type="scientific">Fopius arisanus</name>
    <dbReference type="NCBI Taxonomy" id="64838"/>
    <lineage>
        <taxon>Eukaryota</taxon>
        <taxon>Metazoa</taxon>
        <taxon>Ecdysozoa</taxon>
        <taxon>Arthropoda</taxon>
        <taxon>Hexapoda</taxon>
        <taxon>Insecta</taxon>
        <taxon>Pterygota</taxon>
        <taxon>Neoptera</taxon>
        <taxon>Endopterygota</taxon>
        <taxon>Hymenoptera</taxon>
        <taxon>Apocrita</taxon>
        <taxon>Ichneumonoidea</taxon>
        <taxon>Braconidae</taxon>
        <taxon>Opiinae</taxon>
        <taxon>Fopius</taxon>
    </lineage>
</organism>
<keyword evidence="1" id="KW-0472">Membrane</keyword>
<dbReference type="OrthoDB" id="6478865at2759"/>
<dbReference type="PANTHER" id="PTHR21261:SF2">
    <property type="entry name" value="GH04238P-RELATED"/>
    <property type="match status" value="1"/>
</dbReference>
<dbReference type="AlphaFoldDB" id="A0A0C9RZY0"/>
<dbReference type="InterPro" id="IPR013783">
    <property type="entry name" value="Ig-like_fold"/>
</dbReference>
<keyword evidence="1" id="KW-1133">Transmembrane helix</keyword>
<evidence type="ECO:0000313" key="4">
    <source>
        <dbReference type="Proteomes" id="UP000694866"/>
    </source>
</evidence>
<name>A0A0C9RZY0_9HYME</name>
<gene>
    <name evidence="3" type="primary">Alg1</name>
    <name evidence="5" type="synonym">LOC105273903</name>
    <name evidence="3" type="ORF">g.31652</name>
</gene>
<keyword evidence="2" id="KW-0732">Signal</keyword>
<feature type="signal peptide" evidence="2">
    <location>
        <begin position="1"/>
        <end position="25"/>
    </location>
</feature>
<evidence type="ECO:0000313" key="3">
    <source>
        <dbReference type="EMBL" id="JAG83463.1"/>
    </source>
</evidence>
<dbReference type="KEGG" id="fas:105273903"/>
<evidence type="ECO:0000313" key="5">
    <source>
        <dbReference type="RefSeq" id="XP_011314915.1"/>
    </source>
</evidence>
<dbReference type="EMBL" id="GBYB01013696">
    <property type="protein sequence ID" value="JAG83463.1"/>
    <property type="molecule type" value="Transcribed_RNA"/>
</dbReference>
<dbReference type="GeneID" id="105273903"/>
<sequence>MDGQRLINIIYAFFFIGLLLKETEPIKITKVEIPSVVRAGTEEPIILDCQYNMGSSTNRALVVKWYINEDILYQWIYGRAPLGADEYQQYVDASYRASDDLDMEYRAVKLVRPSHELSGKVRCSISCQEDEDEAQGEMLVYSPEQLLRIAEPISNDETKQLSVTCLAESVYPLPIITIRQDNRTIKEQKEYHNKKKDGRYDIGVSAVIPMENMNLPTKFQCEIHIAAANYTSIREYVYNGTDGLRLSLMTSFTIFFFIVITAIFHY</sequence>
<proteinExistence type="predicted"/>
<feature type="transmembrane region" description="Helical" evidence="1">
    <location>
        <begin position="244"/>
        <end position="264"/>
    </location>
</feature>
<reference evidence="3" key="1">
    <citation type="submission" date="2015-01" db="EMBL/GenBank/DDBJ databases">
        <title>Transcriptome Assembly of Fopius arisanus.</title>
        <authorList>
            <person name="Geib S."/>
        </authorList>
    </citation>
    <scope>NUCLEOTIDE SEQUENCE</scope>
</reference>
<dbReference type="InterPro" id="IPR036179">
    <property type="entry name" value="Ig-like_dom_sf"/>
</dbReference>
<keyword evidence="1" id="KW-0812">Transmembrane</keyword>
<reference evidence="5" key="2">
    <citation type="submission" date="2025-04" db="UniProtKB">
        <authorList>
            <consortium name="RefSeq"/>
        </authorList>
    </citation>
    <scope>IDENTIFICATION</scope>
    <source>
        <strain evidence="5">USDA-PBARC FA_bdor</strain>
        <tissue evidence="5">Whole organism</tissue>
    </source>
</reference>
<evidence type="ECO:0000256" key="1">
    <source>
        <dbReference type="SAM" id="Phobius"/>
    </source>
</evidence>
<evidence type="ECO:0000256" key="2">
    <source>
        <dbReference type="SAM" id="SignalP"/>
    </source>
</evidence>
<dbReference type="RefSeq" id="XP_011314915.1">
    <property type="nucleotide sequence ID" value="XM_011316613.1"/>
</dbReference>
<dbReference type="Gene3D" id="2.60.40.10">
    <property type="entry name" value="Immunoglobulins"/>
    <property type="match status" value="1"/>
</dbReference>
<accession>A0A9R1TSQ3</accession>
<keyword evidence="4" id="KW-1185">Reference proteome</keyword>
<feature type="chain" id="PRO_5044541841" evidence="2">
    <location>
        <begin position="26"/>
        <end position="266"/>
    </location>
</feature>
<protein>
    <submittedName>
        <fullName evidence="3">Alg1 protein</fullName>
    </submittedName>
</protein>
<dbReference type="PANTHER" id="PTHR21261">
    <property type="entry name" value="BEAT PROTEIN"/>
    <property type="match status" value="1"/>
</dbReference>
<dbReference type="Proteomes" id="UP000694866">
    <property type="component" value="Unplaced"/>
</dbReference>
<dbReference type="SUPFAM" id="SSF48726">
    <property type="entry name" value="Immunoglobulin"/>
    <property type="match status" value="1"/>
</dbReference>